<gene>
    <name evidence="1" type="ORF">DEO72_LG7g1739</name>
</gene>
<reference evidence="1 2" key="1">
    <citation type="submission" date="2019-04" db="EMBL/GenBank/DDBJ databases">
        <title>An improved genome assembly and genetic linkage map for asparagus bean, Vigna unguiculata ssp. sesquipedialis.</title>
        <authorList>
            <person name="Xia Q."/>
            <person name="Zhang R."/>
            <person name="Dong Y."/>
        </authorList>
    </citation>
    <scope>NUCLEOTIDE SEQUENCE [LARGE SCALE GENOMIC DNA]</scope>
    <source>
        <tissue evidence="1">Leaf</tissue>
    </source>
</reference>
<organism evidence="1 2">
    <name type="scientific">Vigna unguiculata</name>
    <name type="common">Cowpea</name>
    <dbReference type="NCBI Taxonomy" id="3917"/>
    <lineage>
        <taxon>Eukaryota</taxon>
        <taxon>Viridiplantae</taxon>
        <taxon>Streptophyta</taxon>
        <taxon>Embryophyta</taxon>
        <taxon>Tracheophyta</taxon>
        <taxon>Spermatophyta</taxon>
        <taxon>Magnoliopsida</taxon>
        <taxon>eudicotyledons</taxon>
        <taxon>Gunneridae</taxon>
        <taxon>Pentapetalae</taxon>
        <taxon>rosids</taxon>
        <taxon>fabids</taxon>
        <taxon>Fabales</taxon>
        <taxon>Fabaceae</taxon>
        <taxon>Papilionoideae</taxon>
        <taxon>50 kb inversion clade</taxon>
        <taxon>NPAAA clade</taxon>
        <taxon>indigoferoid/millettioid clade</taxon>
        <taxon>Phaseoleae</taxon>
        <taxon>Vigna</taxon>
    </lineage>
</organism>
<name>A0A4D6MJR9_VIGUN</name>
<dbReference type="EMBL" id="CP039351">
    <property type="protein sequence ID" value="QCE00449.1"/>
    <property type="molecule type" value="Genomic_DNA"/>
</dbReference>
<evidence type="ECO:0000313" key="2">
    <source>
        <dbReference type="Proteomes" id="UP000501690"/>
    </source>
</evidence>
<sequence>MFQVQVAVFSICTRLVAMAFGIGYVETILQAGAGDSYWLAPLDCCECEVRNEMVPRVLNYEREVRRGWTTSGRFVEPCDILKAMEKLCKNIEGEGRRPCFLMHNEKGFKKG</sequence>
<protein>
    <submittedName>
        <fullName evidence="1">Uncharacterized protein</fullName>
    </submittedName>
</protein>
<dbReference type="Proteomes" id="UP000501690">
    <property type="component" value="Linkage Group LG7"/>
</dbReference>
<keyword evidence="2" id="KW-1185">Reference proteome</keyword>
<dbReference type="AlphaFoldDB" id="A0A4D6MJR9"/>
<accession>A0A4D6MJR9</accession>
<evidence type="ECO:0000313" key="1">
    <source>
        <dbReference type="EMBL" id="QCE00449.1"/>
    </source>
</evidence>
<proteinExistence type="predicted"/>